<reference evidence="2 3" key="1">
    <citation type="submission" date="2016-10" db="EMBL/GenBank/DDBJ databases">
        <authorList>
            <person name="de Groot N.N."/>
        </authorList>
    </citation>
    <scope>NUCLEOTIDE SEQUENCE [LARGE SCALE GENOMIC DNA]</scope>
    <source>
        <strain evidence="2 3">DSM 19803</strain>
    </source>
</reference>
<dbReference type="EMBL" id="FNCW01000010">
    <property type="protein sequence ID" value="SDG88911.1"/>
    <property type="molecule type" value="Genomic_DNA"/>
</dbReference>
<dbReference type="PANTHER" id="PTHR41339:SF1">
    <property type="entry name" value="SECRETED PROTEIN"/>
    <property type="match status" value="1"/>
</dbReference>
<dbReference type="STRING" id="470826.SAMN04488027_1109"/>
<feature type="chain" id="PRO_5011707004" evidence="1">
    <location>
        <begin position="23"/>
        <end position="817"/>
    </location>
</feature>
<evidence type="ECO:0000313" key="2">
    <source>
        <dbReference type="EMBL" id="SDG88911.1"/>
    </source>
</evidence>
<name>A0A1G7XXM2_9FLAO</name>
<dbReference type="InterPro" id="IPR011050">
    <property type="entry name" value="Pectin_lyase_fold/virulence"/>
</dbReference>
<dbReference type="SUPFAM" id="SSF51126">
    <property type="entry name" value="Pectin lyase-like"/>
    <property type="match status" value="1"/>
</dbReference>
<dbReference type="PANTHER" id="PTHR41339">
    <property type="entry name" value="LIPL48"/>
    <property type="match status" value="1"/>
</dbReference>
<sequence>MKKLFLSAAVIASMILASCSSDDDAPAGPEVPVGEDIIVSGTIEEDQTWTKDNVYILDGKVVVDGGATLTIDAGTVIKGSEGQQTQASALIVDRDATLNANGTAQEPIIFTTILDEIVSGETVSPNLTVNDRGLWGGVIVLGNAPSSFEGDATEELIEGIPANSGFGLYGGNDPGDSSGSIRYISIRHGGANIGEGNEINGLTLGGVGSGTTIDHIEVIANLDDGVEFFGGTVNASNLVVWGVGDDAIDIDQAYSGTITNAAVVMNNVSDHGLEIDGPEGSTTGMYTLENITIFSDDSETNANSGNREYAQFRSSAMGNNNNILLVGGLPDSDFTLQDNQGVADNYNSGELTFSNIEIVPPAGVSDIATLFTDASGQTTFQDDAVGQGGFVDAIVNTSEATVGANLGVFGWTWVSETGAFGAGANQEVAEVTVTGTIENNATWTNNNIYILDGKVVVDGGATLTIEAGTVIKGAEGQQTQASALIVDRDATLNANGTAEQPIIFTSVLDELMPGDVVSPNLTVDDRGLWGGIIVLGNAPASLEGDVVEELIEGIPAGSGYGLYGGNDAADSSGSIEYISIRHGGANIGEGNEINGLTLGGVGNGTVINHIEVIANLDDGVEFFGGTVDASNIVVWGVGDDAIDIDQAYSGTVTNAAVVMNNVSDHGLEIDGPEGSATGMYTLENVTIFADDSDTNANSGNREYAQFRSSAMGTNTNILLVGGLTDADFTLANNQGVADNYNAGDLTFSNIEIVPPAGVTDISTLFTDASGLTSFQDDATGANGFVSVVADTAAATVGADLGVFGWTWVSEAASALGF</sequence>
<protein>
    <submittedName>
        <fullName evidence="2">Uncharacterized protein</fullName>
    </submittedName>
</protein>
<dbReference type="PROSITE" id="PS51257">
    <property type="entry name" value="PROKAR_LIPOPROTEIN"/>
    <property type="match status" value="1"/>
</dbReference>
<dbReference type="RefSeq" id="WP_093368363.1">
    <property type="nucleotide sequence ID" value="NZ_FNCW01000010.1"/>
</dbReference>
<organism evidence="2 3">
    <name type="scientific">Psychroflexus sediminis</name>
    <dbReference type="NCBI Taxonomy" id="470826"/>
    <lineage>
        <taxon>Bacteria</taxon>
        <taxon>Pseudomonadati</taxon>
        <taxon>Bacteroidota</taxon>
        <taxon>Flavobacteriia</taxon>
        <taxon>Flavobacteriales</taxon>
        <taxon>Flavobacteriaceae</taxon>
        <taxon>Psychroflexus</taxon>
    </lineage>
</organism>
<proteinExistence type="predicted"/>
<dbReference type="AlphaFoldDB" id="A0A1G7XXM2"/>
<evidence type="ECO:0000256" key="1">
    <source>
        <dbReference type="SAM" id="SignalP"/>
    </source>
</evidence>
<dbReference type="Proteomes" id="UP000199296">
    <property type="component" value="Unassembled WGS sequence"/>
</dbReference>
<feature type="signal peptide" evidence="1">
    <location>
        <begin position="1"/>
        <end position="22"/>
    </location>
</feature>
<accession>A0A1G7XXM2</accession>
<evidence type="ECO:0000313" key="3">
    <source>
        <dbReference type="Proteomes" id="UP000199296"/>
    </source>
</evidence>
<gene>
    <name evidence="2" type="ORF">SAMN04488027_1109</name>
</gene>
<keyword evidence="1" id="KW-0732">Signal</keyword>
<dbReference type="OrthoDB" id="1521716at2"/>
<keyword evidence="3" id="KW-1185">Reference proteome</keyword>